<evidence type="ECO:0000256" key="5">
    <source>
        <dbReference type="SAM" id="MobiDB-lite"/>
    </source>
</evidence>
<dbReference type="Gene3D" id="2.170.270.10">
    <property type="entry name" value="SET domain"/>
    <property type="match status" value="1"/>
</dbReference>
<dbReference type="Proteomes" id="UP000310689">
    <property type="component" value="Unassembled WGS sequence"/>
</dbReference>
<dbReference type="SUPFAM" id="SSF82199">
    <property type="entry name" value="SET domain"/>
    <property type="match status" value="1"/>
</dbReference>
<dbReference type="InterPro" id="IPR002893">
    <property type="entry name" value="Znf_MYND"/>
</dbReference>
<gene>
    <name evidence="8" type="ORF">E3P86_02335</name>
</gene>
<feature type="domain" description="MYND-type" evidence="7">
    <location>
        <begin position="100"/>
        <end position="146"/>
    </location>
</feature>
<keyword evidence="2 4" id="KW-0863">Zinc-finger</keyword>
<evidence type="ECO:0000313" key="9">
    <source>
        <dbReference type="Proteomes" id="UP000310689"/>
    </source>
</evidence>
<dbReference type="InterPro" id="IPR050869">
    <property type="entry name" value="H3K4_H4K5_MeTrfase"/>
</dbReference>
<feature type="domain" description="SET" evidence="6">
    <location>
        <begin position="58"/>
        <end position="303"/>
    </location>
</feature>
<protein>
    <recommendedName>
        <fullName evidence="10">SET domain-containing protein</fullName>
    </recommendedName>
</protein>
<dbReference type="EMBL" id="SPOI01000114">
    <property type="protein sequence ID" value="TIB36975.1"/>
    <property type="molecule type" value="Genomic_DNA"/>
</dbReference>
<dbReference type="Gene3D" id="1.10.220.160">
    <property type="match status" value="1"/>
</dbReference>
<dbReference type="PANTHER" id="PTHR12197:SF251">
    <property type="entry name" value="EG:BACR7C10.4 PROTEIN"/>
    <property type="match status" value="1"/>
</dbReference>
<evidence type="ECO:0008006" key="10">
    <source>
        <dbReference type="Google" id="ProtNLM"/>
    </source>
</evidence>
<dbReference type="Gene3D" id="6.10.140.2220">
    <property type="match status" value="1"/>
</dbReference>
<evidence type="ECO:0000313" key="8">
    <source>
        <dbReference type="EMBL" id="TIB36975.1"/>
    </source>
</evidence>
<evidence type="ECO:0000259" key="7">
    <source>
        <dbReference type="PROSITE" id="PS50865"/>
    </source>
</evidence>
<organism evidence="8 9">
    <name type="scientific">Wallemia ichthyophaga</name>
    <dbReference type="NCBI Taxonomy" id="245174"/>
    <lineage>
        <taxon>Eukaryota</taxon>
        <taxon>Fungi</taxon>
        <taxon>Dikarya</taxon>
        <taxon>Basidiomycota</taxon>
        <taxon>Wallemiomycotina</taxon>
        <taxon>Wallemiomycetes</taxon>
        <taxon>Wallemiales</taxon>
        <taxon>Wallemiaceae</taxon>
        <taxon>Wallemia</taxon>
    </lineage>
</organism>
<evidence type="ECO:0000256" key="3">
    <source>
        <dbReference type="ARBA" id="ARBA00022833"/>
    </source>
</evidence>
<evidence type="ECO:0000259" key="6">
    <source>
        <dbReference type="PROSITE" id="PS50280"/>
    </source>
</evidence>
<proteinExistence type="predicted"/>
<dbReference type="GO" id="GO:0005634">
    <property type="term" value="C:nucleus"/>
    <property type="evidence" value="ECO:0007669"/>
    <property type="project" value="TreeGrafter"/>
</dbReference>
<dbReference type="InterPro" id="IPR046341">
    <property type="entry name" value="SET_dom_sf"/>
</dbReference>
<dbReference type="PROSITE" id="PS50865">
    <property type="entry name" value="ZF_MYND_2"/>
    <property type="match status" value="1"/>
</dbReference>
<dbReference type="AlphaFoldDB" id="A0A4T0JA67"/>
<keyword evidence="3" id="KW-0862">Zinc</keyword>
<feature type="region of interest" description="Disordered" evidence="5">
    <location>
        <begin position="1"/>
        <end position="46"/>
    </location>
</feature>
<evidence type="ECO:0000256" key="1">
    <source>
        <dbReference type="ARBA" id="ARBA00022723"/>
    </source>
</evidence>
<dbReference type="InterPro" id="IPR001214">
    <property type="entry name" value="SET_dom"/>
</dbReference>
<dbReference type="GO" id="GO:0008270">
    <property type="term" value="F:zinc ion binding"/>
    <property type="evidence" value="ECO:0007669"/>
    <property type="project" value="UniProtKB-KW"/>
</dbReference>
<comment type="caution">
    <text evidence="8">The sequence shown here is derived from an EMBL/GenBank/DDBJ whole genome shotgun (WGS) entry which is preliminary data.</text>
</comment>
<dbReference type="PROSITE" id="PS50280">
    <property type="entry name" value="SET"/>
    <property type="match status" value="1"/>
</dbReference>
<dbReference type="SMART" id="SM00317">
    <property type="entry name" value="SET"/>
    <property type="match status" value="1"/>
</dbReference>
<evidence type="ECO:0000256" key="4">
    <source>
        <dbReference type="PROSITE-ProRule" id="PRU00134"/>
    </source>
</evidence>
<sequence length="512" mass="58045">MSFSDLAAKRSARLKQQQHQQQQRDKIDDVTDDIASDKKATDDNPINPIIRPISILNDDIQVEQTSTKGRGVFARRDIKRGTTVLSTKATMIALEHSYLDKHCSYTAIPGGTHGKPPLARCSLCKKTHYISKHAQRLDWPVHKRECECLRAAKTTPEDSIRLMARLVWMRDCKRADGDTDWEKQLDGLHETYDLLSEEDKVGLGERVRQFALYFTKGEVSRLQNSDVDVSIPYAMRLLNKIQTNAFALQNSDAVGVAIAPLAALVNHDMHPNCTSQFTRADDTLSVVLFKDVKKGQEITTSYVDQTLPWDMQRDALWKQYRFDIGECPKDNNEGNGSVDKDTLLNTVNAAEKFYFDDPLRAFQRLQPYYDTVESAYAPASRVRVRYLRVCFAIMITIAQLDNMPTWAPRLTVELGRKTVGALKLILPYGHPIRALTLAEVAKQMLADSGEERNMMELAVVDKLEKCVLALDESRMETQIGYGKDSALEGYLVEEIEEIRKEIQMRRLATVAV</sequence>
<feature type="compositionally biased region" description="Basic and acidic residues" evidence="5">
    <location>
        <begin position="22"/>
        <end position="42"/>
    </location>
</feature>
<dbReference type="PANTHER" id="PTHR12197">
    <property type="entry name" value="HISTONE-LYSINE N-METHYLTRANSFERASE SMYD"/>
    <property type="match status" value="1"/>
</dbReference>
<accession>A0A4T0JA67</accession>
<dbReference type="Pfam" id="PF01753">
    <property type="entry name" value="zf-MYND"/>
    <property type="match status" value="1"/>
</dbReference>
<name>A0A4T0JA67_WALIC</name>
<reference evidence="8 9" key="1">
    <citation type="submission" date="2019-03" db="EMBL/GenBank/DDBJ databases">
        <title>Sequencing 23 genomes of Wallemia ichthyophaga.</title>
        <authorList>
            <person name="Gostincar C."/>
        </authorList>
    </citation>
    <scope>NUCLEOTIDE SEQUENCE [LARGE SCALE GENOMIC DNA]</scope>
    <source>
        <strain evidence="8 9">EXF-6200</strain>
    </source>
</reference>
<evidence type="ECO:0000256" key="2">
    <source>
        <dbReference type="ARBA" id="ARBA00022771"/>
    </source>
</evidence>
<dbReference type="Pfam" id="PF00856">
    <property type="entry name" value="SET"/>
    <property type="match status" value="1"/>
</dbReference>
<keyword evidence="1" id="KW-0479">Metal-binding</keyword>